<sequence>MYDALTVARYIIDRSFRKKDPVSNLRLQKLLYFVQLESYRENNNPMFSDDIVAWQFGPVVPDVYYEYNVYAGTPILLEYKDLSVIEDSDKRIIDRVIDTMKDIPIWKLVDLTHKSGGPWDQVVKTDGYRSSIPKKMIEKEAIISK</sequence>
<accession>A0A8S5TIX7</accession>
<evidence type="ECO:0000313" key="2">
    <source>
        <dbReference type="EMBL" id="DAF63003.1"/>
    </source>
</evidence>
<dbReference type="EMBL" id="BK032832">
    <property type="protein sequence ID" value="DAF63003.1"/>
    <property type="molecule type" value="Genomic_DNA"/>
</dbReference>
<reference evidence="2" key="1">
    <citation type="journal article" date="2021" name="Proc. Natl. Acad. Sci. U.S.A.">
        <title>A Catalog of Tens of Thousands of Viruses from Human Metagenomes Reveals Hidden Associations with Chronic Diseases.</title>
        <authorList>
            <person name="Tisza M.J."/>
            <person name="Buck C.B."/>
        </authorList>
    </citation>
    <scope>NUCLEOTIDE SEQUENCE</scope>
    <source>
        <strain evidence="2">Ct9dX1</strain>
    </source>
</reference>
<protein>
    <recommendedName>
        <fullName evidence="1">Antitoxin SocA-like Panacea domain-containing protein</fullName>
    </recommendedName>
</protein>
<proteinExistence type="predicted"/>
<dbReference type="InterPro" id="IPR025272">
    <property type="entry name" value="SocA_Panacea"/>
</dbReference>
<name>A0A8S5TIX7_9CAUD</name>
<evidence type="ECO:0000259" key="1">
    <source>
        <dbReference type="Pfam" id="PF13274"/>
    </source>
</evidence>
<feature type="domain" description="Antitoxin SocA-like Panacea" evidence="1">
    <location>
        <begin position="27"/>
        <end position="119"/>
    </location>
</feature>
<dbReference type="Pfam" id="PF13274">
    <property type="entry name" value="SocA_Panacea"/>
    <property type="match status" value="1"/>
</dbReference>
<organism evidence="2">
    <name type="scientific">Myoviridae sp. ct9dX1</name>
    <dbReference type="NCBI Taxonomy" id="2827665"/>
    <lineage>
        <taxon>Viruses</taxon>
        <taxon>Duplodnaviria</taxon>
        <taxon>Heunggongvirae</taxon>
        <taxon>Uroviricota</taxon>
        <taxon>Caudoviricetes</taxon>
    </lineage>
</organism>